<accession>E8N560</accession>
<dbReference type="Gene3D" id="3.40.50.150">
    <property type="entry name" value="Vaccinia Virus protein VP39"/>
    <property type="match status" value="1"/>
</dbReference>
<dbReference type="CDD" id="cd02440">
    <property type="entry name" value="AdoMet_MTases"/>
    <property type="match status" value="1"/>
</dbReference>
<dbReference type="KEGG" id="atm:ANT_15460"/>
<evidence type="ECO:0000259" key="9">
    <source>
        <dbReference type="SMART" id="SM00359"/>
    </source>
</evidence>
<dbReference type="SMART" id="SM00359">
    <property type="entry name" value="PUA"/>
    <property type="match status" value="1"/>
</dbReference>
<keyword evidence="5" id="KW-0808">Transferase</keyword>
<name>E8N560_ANATU</name>
<dbReference type="eggNOG" id="COG1092">
    <property type="taxonomic scope" value="Bacteria"/>
</dbReference>
<dbReference type="Gene3D" id="3.30.750.80">
    <property type="entry name" value="RNA methyltransferase domain (HRMD) like"/>
    <property type="match status" value="1"/>
</dbReference>
<keyword evidence="2" id="KW-0963">Cytoplasm</keyword>
<dbReference type="InterPro" id="IPR002478">
    <property type="entry name" value="PUA"/>
</dbReference>
<keyword evidence="4" id="KW-0489">Methyltransferase</keyword>
<evidence type="ECO:0000256" key="6">
    <source>
        <dbReference type="ARBA" id="ARBA00022691"/>
    </source>
</evidence>
<dbReference type="InterPro" id="IPR036974">
    <property type="entry name" value="PUA_sf"/>
</dbReference>
<keyword evidence="3" id="KW-0698">rRNA processing</keyword>
<dbReference type="CDD" id="cd11572">
    <property type="entry name" value="RlmI_M_like"/>
    <property type="match status" value="1"/>
</dbReference>
<protein>
    <recommendedName>
        <fullName evidence="9">PUA domain-containing protein</fullName>
    </recommendedName>
</protein>
<dbReference type="Proteomes" id="UP000008922">
    <property type="component" value="Chromosome"/>
</dbReference>
<dbReference type="SUPFAM" id="SSF88697">
    <property type="entry name" value="PUA domain-like"/>
    <property type="match status" value="1"/>
</dbReference>
<evidence type="ECO:0000256" key="7">
    <source>
        <dbReference type="ARBA" id="ARBA00022884"/>
    </source>
</evidence>
<evidence type="ECO:0000313" key="10">
    <source>
        <dbReference type="EMBL" id="BAJ63574.1"/>
    </source>
</evidence>
<dbReference type="SUPFAM" id="SSF53335">
    <property type="entry name" value="S-adenosyl-L-methionine-dependent methyltransferases"/>
    <property type="match status" value="1"/>
</dbReference>
<keyword evidence="6" id="KW-0949">S-adenosyl-L-methionine</keyword>
<keyword evidence="7" id="KW-0694">RNA-binding</keyword>
<evidence type="ECO:0000313" key="11">
    <source>
        <dbReference type="Proteomes" id="UP000008922"/>
    </source>
</evidence>
<dbReference type="GO" id="GO:0005737">
    <property type="term" value="C:cytoplasm"/>
    <property type="evidence" value="ECO:0007669"/>
    <property type="project" value="UniProtKB-SubCell"/>
</dbReference>
<dbReference type="GO" id="GO:0008168">
    <property type="term" value="F:methyltransferase activity"/>
    <property type="evidence" value="ECO:0007669"/>
    <property type="project" value="UniProtKB-KW"/>
</dbReference>
<dbReference type="GO" id="GO:0006364">
    <property type="term" value="P:rRNA processing"/>
    <property type="evidence" value="ECO:0007669"/>
    <property type="project" value="UniProtKB-KW"/>
</dbReference>
<gene>
    <name evidence="10" type="ordered locus">ANT_15460</name>
</gene>
<dbReference type="PANTHER" id="PTHR42873:SF1">
    <property type="entry name" value="S-ADENOSYLMETHIONINE-DEPENDENT METHYLTRANSFERASE DOMAIN-CONTAINING PROTEIN"/>
    <property type="match status" value="1"/>
</dbReference>
<evidence type="ECO:0000256" key="8">
    <source>
        <dbReference type="ARBA" id="ARBA00038091"/>
    </source>
</evidence>
<dbReference type="Pfam" id="PF17785">
    <property type="entry name" value="PUA_3"/>
    <property type="match status" value="1"/>
</dbReference>
<dbReference type="InterPro" id="IPR019614">
    <property type="entry name" value="SAM-dep_methyl-trfase"/>
</dbReference>
<sequence length="404" mass="45095">MIGSSLVKKIILKPGREKSLLQRHPWVFSGAVEKVIGNPEIGETVAVCDSAGHFLGWGAYSPSSQIRVRVWSFDEEEKISAEFFYNRIQTALWIREKSVLLRDTNAYRLVHAESDGLPGLIVDRYSDWLVVQFLSAGANYWKKEIVSVLSELGVGGIYERSDVEVRRLEGLSETRGVLWGKEPPSIIRVKENGFQFAIDIQTGQKTGFYLDQRVNRERLQEYCQGKDVLNCFCYTGGFTVYALAGGANSVLSIDSSDGALALADENVKLNQLPEERNRWLEADVFLALRKFRDEGRSFDLIVLDPPKFASTAAQAQRAARGYKDINLLAIKLLKPGGILFTFSCSGGITPELFQKIVAGAAIDARADVQILERLYQSPDHPVLLTFPEGEYLKGLVCIKRPTDH</sequence>
<organism evidence="10 11">
    <name type="scientific">Anaerolinea thermophila (strain DSM 14523 / JCM 11388 / NBRC 100420 / UNI-1)</name>
    <dbReference type="NCBI Taxonomy" id="926569"/>
    <lineage>
        <taxon>Bacteria</taxon>
        <taxon>Bacillati</taxon>
        <taxon>Chloroflexota</taxon>
        <taxon>Anaerolineae</taxon>
        <taxon>Anaerolineales</taxon>
        <taxon>Anaerolineaceae</taxon>
        <taxon>Anaerolinea</taxon>
    </lineage>
</organism>
<dbReference type="InterPro" id="IPR041532">
    <property type="entry name" value="RlmI-like_PUA"/>
</dbReference>
<dbReference type="Pfam" id="PF10672">
    <property type="entry name" value="Methyltrans_SAM"/>
    <property type="match status" value="1"/>
</dbReference>
<reference evidence="10 11" key="1">
    <citation type="submission" date="2010-12" db="EMBL/GenBank/DDBJ databases">
        <title>Whole genome sequence of Anaerolinea thermophila UNI-1.</title>
        <authorList>
            <person name="Narita-Yamada S."/>
            <person name="Kishi E."/>
            <person name="Watanabe Y."/>
            <person name="Takasaki K."/>
            <person name="Ankai A."/>
            <person name="Oguchi A."/>
            <person name="Fukui S."/>
            <person name="Takahashi M."/>
            <person name="Yashiro I."/>
            <person name="Hosoyama A."/>
            <person name="Sekiguchi Y."/>
            <person name="Hanada S."/>
            <person name="Fujita N."/>
        </authorList>
    </citation>
    <scope>NUCLEOTIDE SEQUENCE [LARGE SCALE GENOMIC DNA]</scope>
    <source>
        <strain evidence="11">DSM 14523 / JCM 11388 / NBRC 100420 / UNI-1</strain>
    </source>
</reference>
<dbReference type="CDD" id="cd21153">
    <property type="entry name" value="PUA_RlmI"/>
    <property type="match status" value="1"/>
</dbReference>
<dbReference type="PROSITE" id="PS50890">
    <property type="entry name" value="PUA"/>
    <property type="match status" value="1"/>
</dbReference>
<comment type="subcellular location">
    <subcellularLocation>
        <location evidence="1">Cytoplasm</location>
    </subcellularLocation>
</comment>
<dbReference type="AlphaFoldDB" id="E8N560"/>
<proteinExistence type="inferred from homology"/>
<dbReference type="STRING" id="926569.ANT_15460"/>
<evidence type="ECO:0000256" key="4">
    <source>
        <dbReference type="ARBA" id="ARBA00022603"/>
    </source>
</evidence>
<dbReference type="InterPro" id="IPR015947">
    <property type="entry name" value="PUA-like_sf"/>
</dbReference>
<dbReference type="EMBL" id="AP012029">
    <property type="protein sequence ID" value="BAJ63574.1"/>
    <property type="molecule type" value="Genomic_DNA"/>
</dbReference>
<evidence type="ECO:0000256" key="1">
    <source>
        <dbReference type="ARBA" id="ARBA00004496"/>
    </source>
</evidence>
<dbReference type="GO" id="GO:0032259">
    <property type="term" value="P:methylation"/>
    <property type="evidence" value="ECO:0007669"/>
    <property type="project" value="UniProtKB-KW"/>
</dbReference>
<feature type="domain" description="PUA" evidence="9">
    <location>
        <begin position="8"/>
        <end position="93"/>
    </location>
</feature>
<dbReference type="InParanoid" id="E8N560"/>
<dbReference type="InterPro" id="IPR029063">
    <property type="entry name" value="SAM-dependent_MTases_sf"/>
</dbReference>
<dbReference type="HOGENOM" id="CLU_014042_0_0_0"/>
<dbReference type="PANTHER" id="PTHR42873">
    <property type="entry name" value="RIBOSOMAL RNA LARGE SUBUNIT METHYLTRANSFERASE"/>
    <property type="match status" value="1"/>
</dbReference>
<dbReference type="GO" id="GO:0003723">
    <property type="term" value="F:RNA binding"/>
    <property type="evidence" value="ECO:0007669"/>
    <property type="project" value="UniProtKB-KW"/>
</dbReference>
<evidence type="ECO:0000256" key="2">
    <source>
        <dbReference type="ARBA" id="ARBA00022490"/>
    </source>
</evidence>
<evidence type="ECO:0000256" key="5">
    <source>
        <dbReference type="ARBA" id="ARBA00022679"/>
    </source>
</evidence>
<comment type="similarity">
    <text evidence="8">Belongs to the methyltransferase superfamily. RlmI family.</text>
</comment>
<keyword evidence="11" id="KW-1185">Reference proteome</keyword>
<dbReference type="Gene3D" id="2.30.130.10">
    <property type="entry name" value="PUA domain"/>
    <property type="match status" value="1"/>
</dbReference>
<dbReference type="FunCoup" id="E8N560">
    <property type="interactions" value="190"/>
</dbReference>
<evidence type="ECO:0000256" key="3">
    <source>
        <dbReference type="ARBA" id="ARBA00022552"/>
    </source>
</evidence>